<organism evidence="3 4">
    <name type="scientific">Apiospora arundinis</name>
    <dbReference type="NCBI Taxonomy" id="335852"/>
    <lineage>
        <taxon>Eukaryota</taxon>
        <taxon>Fungi</taxon>
        <taxon>Dikarya</taxon>
        <taxon>Ascomycota</taxon>
        <taxon>Pezizomycotina</taxon>
        <taxon>Sordariomycetes</taxon>
        <taxon>Xylariomycetidae</taxon>
        <taxon>Amphisphaeriales</taxon>
        <taxon>Apiosporaceae</taxon>
        <taxon>Apiospora</taxon>
    </lineage>
</organism>
<gene>
    <name evidence="3" type="ORF">PGQ11_014021</name>
</gene>
<dbReference type="EMBL" id="JAPCWZ010000009">
    <property type="protein sequence ID" value="KAK8851542.1"/>
    <property type="molecule type" value="Genomic_DNA"/>
</dbReference>
<evidence type="ECO:0000256" key="2">
    <source>
        <dbReference type="SAM" id="Phobius"/>
    </source>
</evidence>
<sequence>MATTTINDEPAQSRQAGPLTTIFTTPDFCAPFRWSHTDVPALSSSICMPPDFNKYHDYKYGFYSPGICPMGYTVGCPFPTKLAGKTNGTPFFGGPLIASETAQICCPTGYTCYTGADESKTYSECIATAGKTTYLGYNYMKDTYVTTVTDALAFAIQVRWQSSDLSNLETDPTVPGSKYGGPKPTGMNDATGGLSAAKEGSGTSMGNVEETGAAGTAGSGNDGRLGIPTGAIIAVGVAVPLISLALGFMAFFFWRRRYKKNYVKPTEDDKSQGLSSPVESEGKNGFLRDGVASSALVSPMTPRTFGFGSSTTELDSGTVNEMDATTINEADPDSHPWMELETREPISELPNTFVAELPGSEPPADWHREATRGTDSHLRQRSGSRRESFLRVKTKD</sequence>
<reference evidence="3 4" key="1">
    <citation type="journal article" date="2024" name="IMA Fungus">
        <title>Apiospora arundinis, a panoply of carbohydrate-active enzymes and secondary metabolites.</title>
        <authorList>
            <person name="Sorensen T."/>
            <person name="Petersen C."/>
            <person name="Muurmann A.T."/>
            <person name="Christiansen J.V."/>
            <person name="Brundto M.L."/>
            <person name="Overgaard C.K."/>
            <person name="Boysen A.T."/>
            <person name="Wollenberg R.D."/>
            <person name="Larsen T.O."/>
            <person name="Sorensen J.L."/>
            <person name="Nielsen K.L."/>
            <person name="Sondergaard T.E."/>
        </authorList>
    </citation>
    <scope>NUCLEOTIDE SEQUENCE [LARGE SCALE GENOMIC DNA]</scope>
    <source>
        <strain evidence="3 4">AAU 773</strain>
    </source>
</reference>
<feature type="compositionally biased region" description="Basic and acidic residues" evidence="1">
    <location>
        <begin position="364"/>
        <end position="396"/>
    </location>
</feature>
<keyword evidence="2" id="KW-1133">Transmembrane helix</keyword>
<feature type="region of interest" description="Disordered" evidence="1">
    <location>
        <begin position="355"/>
        <end position="396"/>
    </location>
</feature>
<evidence type="ECO:0000256" key="1">
    <source>
        <dbReference type="SAM" id="MobiDB-lite"/>
    </source>
</evidence>
<dbReference type="Proteomes" id="UP001390339">
    <property type="component" value="Unassembled WGS sequence"/>
</dbReference>
<proteinExistence type="predicted"/>
<keyword evidence="4" id="KW-1185">Reference proteome</keyword>
<feature type="region of interest" description="Disordered" evidence="1">
    <location>
        <begin position="167"/>
        <end position="221"/>
    </location>
</feature>
<comment type="caution">
    <text evidence="3">The sequence shown here is derived from an EMBL/GenBank/DDBJ whole genome shotgun (WGS) entry which is preliminary data.</text>
</comment>
<name>A0ABR2HR39_9PEZI</name>
<keyword evidence="2" id="KW-0812">Transmembrane</keyword>
<accession>A0ABR2HR39</accession>
<evidence type="ECO:0000313" key="3">
    <source>
        <dbReference type="EMBL" id="KAK8851542.1"/>
    </source>
</evidence>
<feature type="region of interest" description="Disordered" evidence="1">
    <location>
        <begin position="265"/>
        <end position="286"/>
    </location>
</feature>
<feature type="transmembrane region" description="Helical" evidence="2">
    <location>
        <begin position="231"/>
        <end position="254"/>
    </location>
</feature>
<keyword evidence="2" id="KW-0472">Membrane</keyword>
<evidence type="ECO:0000313" key="4">
    <source>
        <dbReference type="Proteomes" id="UP001390339"/>
    </source>
</evidence>
<protein>
    <submittedName>
        <fullName evidence="3">Uncharacterized protein</fullName>
    </submittedName>
</protein>